<evidence type="ECO:0000256" key="2">
    <source>
        <dbReference type="ARBA" id="ARBA00003717"/>
    </source>
</evidence>
<dbReference type="EMBL" id="LR794158">
    <property type="protein sequence ID" value="CAB3976264.1"/>
    <property type="molecule type" value="Genomic_DNA"/>
</dbReference>
<accession>A0A6J5JW72</accession>
<keyword evidence="7 11" id="KW-0274">FAD</keyword>
<dbReference type="PANTHER" id="PTHR11806:SF0">
    <property type="entry name" value="PROTEIN MTO1 HOMOLOG, MITOCHONDRIAL"/>
    <property type="match status" value="1"/>
</dbReference>
<feature type="binding site" evidence="11">
    <location>
        <begin position="14"/>
        <end position="19"/>
    </location>
    <ligand>
        <name>FAD</name>
        <dbReference type="ChEBI" id="CHEBI:57692"/>
    </ligand>
</feature>
<evidence type="ECO:0000259" key="12">
    <source>
        <dbReference type="SMART" id="SM01228"/>
    </source>
</evidence>
<name>A0A6J5JW72_9GAMM</name>
<dbReference type="PROSITE" id="PS01281">
    <property type="entry name" value="GIDA_2"/>
    <property type="match status" value="1"/>
</dbReference>
<dbReference type="RefSeq" id="WP_176604800.1">
    <property type="nucleotide sequence ID" value="NZ_LR794158.1"/>
</dbReference>
<keyword evidence="6 11" id="KW-0819">tRNA processing</keyword>
<dbReference type="Pfam" id="PF01134">
    <property type="entry name" value="GIDA"/>
    <property type="match status" value="1"/>
</dbReference>
<sequence length="621" mass="70070">MLRCFNYFDVIVVGAGHAGIEAAYAAYRIGVSVLLLTNRLDSLGELACNPSIGGVGKGHLVKEIDAMGGAISQFADVAGINFKILNASKGYAVQSTRVQVDRNLYKNAVNSFFSRLTELKILQQNVVDIILKDCVISGVITDTGIKFYSKTVVFTVGTFLGGKIFIGQSCTYGGRIGDMSAINLSDKFKNIFPAMGRLKTGTPPRIDIRSVCLDYFSVQKSDMPIPFFSIWSKPSRDIAYIDCYVIYTNFDTHNVILSDINLSAIYNGSINVVGPRYCPSIEDKVVRFKDKMHHQIFLEPEGLNSYEFYPNGVSSSLPLDVQINFLKTIRGFECVKITRPGYAVEYDFFDPRILKNNLETKTINGLFFAGQINGSTGYEEAAAQGIIAGINAARVVLDLEPWIASRQDSYIGVLVDDLITHGVDEPYRIFTSRAEYRLLLREDNSDIRLVEKARKFGLISDYKWKIYNKKCSNSNACLSFIKRNFLKAFSNKDYLIFDFYNVFINKDLKFIELLKNQLLDFRIFKNIFLLNIDSIILKFVEIGVKYSGYLDKQNNEIKKIEKIKNLKMPVGINYCDIPGLSLEISEKLNLIRPNTLYHAYRIPGMTLPSVLILLVYIKKIF</sequence>
<keyword evidence="11" id="KW-0963">Cytoplasm</keyword>
<evidence type="ECO:0000256" key="9">
    <source>
        <dbReference type="ARBA" id="ARBA00025948"/>
    </source>
</evidence>
<gene>
    <name evidence="11 13" type="primary">mnmG</name>
    <name evidence="11" type="synonym">gidA</name>
    <name evidence="13" type="ORF">ESZ_00044</name>
</gene>
<proteinExistence type="inferred from homology"/>
<comment type="subcellular location">
    <subcellularLocation>
        <location evidence="11">Cytoplasm</location>
    </subcellularLocation>
</comment>
<dbReference type="PROSITE" id="PS01280">
    <property type="entry name" value="GIDA_1"/>
    <property type="match status" value="1"/>
</dbReference>
<dbReference type="SMART" id="SM01228">
    <property type="entry name" value="GIDA_assoc_3"/>
    <property type="match status" value="1"/>
</dbReference>
<dbReference type="InterPro" id="IPR002218">
    <property type="entry name" value="MnmG-rel"/>
</dbReference>
<dbReference type="InterPro" id="IPR040131">
    <property type="entry name" value="MnmG_N"/>
</dbReference>
<dbReference type="Gene3D" id="3.50.50.60">
    <property type="entry name" value="FAD/NAD(P)-binding domain"/>
    <property type="match status" value="2"/>
</dbReference>
<evidence type="ECO:0000256" key="6">
    <source>
        <dbReference type="ARBA" id="ARBA00022694"/>
    </source>
</evidence>
<dbReference type="Gene3D" id="1.10.150.570">
    <property type="entry name" value="GidA associated domain, C-terminal subdomain"/>
    <property type="match status" value="1"/>
</dbReference>
<evidence type="ECO:0000256" key="1">
    <source>
        <dbReference type="ARBA" id="ARBA00001974"/>
    </source>
</evidence>
<dbReference type="InterPro" id="IPR047001">
    <property type="entry name" value="MnmG_C_subdom"/>
</dbReference>
<feature type="binding site" evidence="11">
    <location>
        <begin position="274"/>
        <end position="288"/>
    </location>
    <ligand>
        <name>NAD(+)</name>
        <dbReference type="ChEBI" id="CHEBI:57540"/>
    </ligand>
</feature>
<evidence type="ECO:0000256" key="8">
    <source>
        <dbReference type="ARBA" id="ARBA00023027"/>
    </source>
</evidence>
<dbReference type="InterPro" id="IPR036188">
    <property type="entry name" value="FAD/NAD-bd_sf"/>
</dbReference>
<comment type="caution">
    <text evidence="11">Lacks conserved residue(s) required for the propagation of feature annotation.</text>
</comment>
<evidence type="ECO:0000313" key="13">
    <source>
        <dbReference type="EMBL" id="CAB3976264.1"/>
    </source>
</evidence>
<protein>
    <recommendedName>
        <fullName evidence="4 11">tRNA uridine 5-carboxymethylaminomethyl modification enzyme MnmG</fullName>
    </recommendedName>
    <alternativeName>
        <fullName evidence="10 11">Glucose-inhibited division protein A</fullName>
    </alternativeName>
</protein>
<comment type="similarity">
    <text evidence="3 11">Belongs to the MnmG family.</text>
</comment>
<dbReference type="HAMAP" id="MF_00129">
    <property type="entry name" value="MnmG_GidA"/>
    <property type="match status" value="1"/>
</dbReference>
<keyword evidence="5 11" id="KW-0285">Flavoprotein</keyword>
<feature type="domain" description="tRNA uridine 5-carboxymethylaminomethyl modification enzyme C-terminal subdomain" evidence="12">
    <location>
        <begin position="544"/>
        <end position="615"/>
    </location>
</feature>
<dbReference type="NCBIfam" id="TIGR00136">
    <property type="entry name" value="mnmG_gidA"/>
    <property type="match status" value="1"/>
</dbReference>
<dbReference type="InterPro" id="IPR020595">
    <property type="entry name" value="MnmG-rel_CS"/>
</dbReference>
<dbReference type="SUPFAM" id="SSF51905">
    <property type="entry name" value="FAD/NAD(P)-binding domain"/>
    <property type="match status" value="1"/>
</dbReference>
<dbReference type="InterPro" id="IPR026904">
    <property type="entry name" value="MnmG_C"/>
</dbReference>
<evidence type="ECO:0000256" key="4">
    <source>
        <dbReference type="ARBA" id="ARBA00020461"/>
    </source>
</evidence>
<evidence type="ECO:0000256" key="5">
    <source>
        <dbReference type="ARBA" id="ARBA00022630"/>
    </source>
</evidence>
<keyword evidence="8 11" id="KW-0520">NAD</keyword>
<reference evidence="13 14" key="1">
    <citation type="submission" date="2020-04" db="EMBL/GenBank/DDBJ databases">
        <authorList>
            <person name="Graf S J."/>
        </authorList>
    </citation>
    <scope>NUCLEOTIDE SEQUENCE [LARGE SCALE GENOMIC DNA]</scope>
    <source>
        <strain evidence="13">1</strain>
    </source>
</reference>
<evidence type="ECO:0000256" key="7">
    <source>
        <dbReference type="ARBA" id="ARBA00022827"/>
    </source>
</evidence>
<evidence type="ECO:0000256" key="3">
    <source>
        <dbReference type="ARBA" id="ARBA00007653"/>
    </source>
</evidence>
<dbReference type="InterPro" id="IPR044920">
    <property type="entry name" value="MnmG_C_subdom_sf"/>
</dbReference>
<comment type="function">
    <text evidence="2 11">NAD-binding protein involved in the addition of a carboxymethylaminomethyl (cmnm) group at the wobble position (U34) of certain tRNAs, forming tRNA-cmnm(5)s(2)U34.</text>
</comment>
<comment type="subunit">
    <text evidence="9 11">Homodimer. Heterotetramer of two MnmE and two MnmG subunits.</text>
</comment>
<dbReference type="GO" id="GO:0005829">
    <property type="term" value="C:cytosol"/>
    <property type="evidence" value="ECO:0007669"/>
    <property type="project" value="TreeGrafter"/>
</dbReference>
<dbReference type="AlphaFoldDB" id="A0A6J5JW72"/>
<keyword evidence="14" id="KW-1185">Reference proteome</keyword>
<dbReference type="PANTHER" id="PTHR11806">
    <property type="entry name" value="GLUCOSE INHIBITED DIVISION PROTEIN A"/>
    <property type="match status" value="1"/>
</dbReference>
<dbReference type="Proteomes" id="UP000509549">
    <property type="component" value="Chromosome"/>
</dbReference>
<organism evidence="13 14">
    <name type="scientific">Candidatus Azoamicus ciliaticola</name>
    <dbReference type="NCBI Taxonomy" id="2652803"/>
    <lineage>
        <taxon>Bacteria</taxon>
        <taxon>Pseudomonadati</taxon>
        <taxon>Pseudomonadota</taxon>
        <taxon>Gammaproteobacteria</taxon>
        <taxon>Candidatus Azoamicaceae</taxon>
        <taxon>Candidatus Azoamicus</taxon>
    </lineage>
</organism>
<dbReference type="KEGG" id="acil:ESZ_00044"/>
<comment type="cofactor">
    <cofactor evidence="1 11">
        <name>FAD</name>
        <dbReference type="ChEBI" id="CHEBI:57692"/>
    </cofactor>
</comment>
<dbReference type="FunFam" id="3.50.50.60:FF:000002">
    <property type="entry name" value="tRNA uridine 5-carboxymethylaminomethyl modification enzyme MnmG"/>
    <property type="match status" value="1"/>
</dbReference>
<evidence type="ECO:0000313" key="14">
    <source>
        <dbReference type="Proteomes" id="UP000509549"/>
    </source>
</evidence>
<dbReference type="InterPro" id="IPR004416">
    <property type="entry name" value="MnmG"/>
</dbReference>
<dbReference type="GO" id="GO:0050660">
    <property type="term" value="F:flavin adenine dinucleotide binding"/>
    <property type="evidence" value="ECO:0007669"/>
    <property type="project" value="UniProtKB-UniRule"/>
</dbReference>
<evidence type="ECO:0000256" key="11">
    <source>
        <dbReference type="HAMAP-Rule" id="MF_00129"/>
    </source>
</evidence>
<evidence type="ECO:0000256" key="10">
    <source>
        <dbReference type="ARBA" id="ARBA00031800"/>
    </source>
</evidence>
<dbReference type="GO" id="GO:0002098">
    <property type="term" value="P:tRNA wobble uridine modification"/>
    <property type="evidence" value="ECO:0007669"/>
    <property type="project" value="InterPro"/>
</dbReference>
<dbReference type="GO" id="GO:0030488">
    <property type="term" value="P:tRNA methylation"/>
    <property type="evidence" value="ECO:0007669"/>
    <property type="project" value="TreeGrafter"/>
</dbReference>
<dbReference type="Pfam" id="PF13932">
    <property type="entry name" value="SAM_GIDA_C"/>
    <property type="match status" value="1"/>
</dbReference>